<protein>
    <recommendedName>
        <fullName evidence="7">CLIP1 zinc knuckle domain-containing protein</fullName>
    </recommendedName>
</protein>
<feature type="domain" description="CLIP1 zinc knuckle" evidence="7">
    <location>
        <begin position="51"/>
        <end position="67"/>
    </location>
</feature>
<dbReference type="InParanoid" id="A7SRR6"/>
<dbReference type="Pfam" id="PF16641">
    <property type="entry name" value="CLIP1_ZNF"/>
    <property type="match status" value="2"/>
</dbReference>
<evidence type="ECO:0000313" key="8">
    <source>
        <dbReference type="EMBL" id="EDO33601.1"/>
    </source>
</evidence>
<sequence length="79" mass="9182">EPVNPRFKPRLFCDICDEFDLHDTDDCPTQCSGPPPEEEGVKHGGNRAEERPYCTICEVFGHWTHNCDDEEVRAVKWNY</sequence>
<evidence type="ECO:0000256" key="5">
    <source>
        <dbReference type="ARBA" id="ARBA00023212"/>
    </source>
</evidence>
<dbReference type="InterPro" id="IPR032108">
    <property type="entry name" value="CLIP1_ZNF"/>
</dbReference>
<dbReference type="PhylomeDB" id="A7SRR6"/>
<comment type="subcellular location">
    <subcellularLocation>
        <location evidence="1">Cytoplasm</location>
        <location evidence="1">Cytoskeleton</location>
    </subcellularLocation>
</comment>
<feature type="domain" description="CLIP1 zinc knuckle" evidence="7">
    <location>
        <begin position="10"/>
        <end position="27"/>
    </location>
</feature>
<keyword evidence="2" id="KW-0963">Cytoplasm</keyword>
<evidence type="ECO:0000256" key="6">
    <source>
        <dbReference type="SAM" id="MobiDB-lite"/>
    </source>
</evidence>
<dbReference type="Proteomes" id="UP000001593">
    <property type="component" value="Unassembled WGS sequence"/>
</dbReference>
<dbReference type="OMA" id="CTICEVF"/>
<dbReference type="HOGENOM" id="CLU_2612893_0_0_1"/>
<gene>
    <name evidence="8" type="ORF">NEMVEDRAFT_v1g129086</name>
</gene>
<proteinExistence type="predicted"/>
<evidence type="ECO:0000256" key="2">
    <source>
        <dbReference type="ARBA" id="ARBA00022490"/>
    </source>
</evidence>
<evidence type="ECO:0000256" key="3">
    <source>
        <dbReference type="ARBA" id="ARBA00022701"/>
    </source>
</evidence>
<dbReference type="KEGG" id="nve:5504833"/>
<dbReference type="GO" id="GO:0005874">
    <property type="term" value="C:microtubule"/>
    <property type="evidence" value="ECO:0007669"/>
    <property type="project" value="UniProtKB-KW"/>
</dbReference>
<evidence type="ECO:0000313" key="9">
    <source>
        <dbReference type="Proteomes" id="UP000001593"/>
    </source>
</evidence>
<keyword evidence="9" id="KW-1185">Reference proteome</keyword>
<organism evidence="8 9">
    <name type="scientific">Nematostella vectensis</name>
    <name type="common">Starlet sea anemone</name>
    <dbReference type="NCBI Taxonomy" id="45351"/>
    <lineage>
        <taxon>Eukaryota</taxon>
        <taxon>Metazoa</taxon>
        <taxon>Cnidaria</taxon>
        <taxon>Anthozoa</taxon>
        <taxon>Hexacorallia</taxon>
        <taxon>Actiniaria</taxon>
        <taxon>Edwardsiidae</taxon>
        <taxon>Nematostella</taxon>
    </lineage>
</organism>
<evidence type="ECO:0000256" key="1">
    <source>
        <dbReference type="ARBA" id="ARBA00004245"/>
    </source>
</evidence>
<keyword evidence="4" id="KW-0175">Coiled coil</keyword>
<accession>A7SRR6</accession>
<dbReference type="eggNOG" id="KOG4568">
    <property type="taxonomic scope" value="Eukaryota"/>
</dbReference>
<dbReference type="EMBL" id="DS469766">
    <property type="protein sequence ID" value="EDO33601.1"/>
    <property type="molecule type" value="Genomic_DNA"/>
</dbReference>
<feature type="region of interest" description="Disordered" evidence="6">
    <location>
        <begin position="27"/>
        <end position="46"/>
    </location>
</feature>
<reference evidence="8 9" key="1">
    <citation type="journal article" date="2007" name="Science">
        <title>Sea anemone genome reveals ancestral eumetazoan gene repertoire and genomic organization.</title>
        <authorList>
            <person name="Putnam N.H."/>
            <person name="Srivastava M."/>
            <person name="Hellsten U."/>
            <person name="Dirks B."/>
            <person name="Chapman J."/>
            <person name="Salamov A."/>
            <person name="Terry A."/>
            <person name="Shapiro H."/>
            <person name="Lindquist E."/>
            <person name="Kapitonov V.V."/>
            <person name="Jurka J."/>
            <person name="Genikhovich G."/>
            <person name="Grigoriev I.V."/>
            <person name="Lucas S.M."/>
            <person name="Steele R.E."/>
            <person name="Finnerty J.R."/>
            <person name="Technau U."/>
            <person name="Martindale M.Q."/>
            <person name="Rokhsar D.S."/>
        </authorList>
    </citation>
    <scope>NUCLEOTIDE SEQUENCE [LARGE SCALE GENOMIC DNA]</scope>
    <source>
        <strain evidence="9">CH2 X CH6</strain>
    </source>
</reference>
<dbReference type="AlphaFoldDB" id="A7SRR6"/>
<dbReference type="STRING" id="45351.A7SRR6"/>
<evidence type="ECO:0000259" key="7">
    <source>
        <dbReference type="Pfam" id="PF16641"/>
    </source>
</evidence>
<name>A7SRR6_NEMVE</name>
<feature type="non-terminal residue" evidence="8">
    <location>
        <position position="1"/>
    </location>
</feature>
<evidence type="ECO:0000256" key="4">
    <source>
        <dbReference type="ARBA" id="ARBA00023054"/>
    </source>
</evidence>
<keyword evidence="5" id="KW-0206">Cytoskeleton</keyword>
<keyword evidence="3" id="KW-0493">Microtubule</keyword>